<evidence type="ECO:0000256" key="3">
    <source>
        <dbReference type="ARBA" id="ARBA00023163"/>
    </source>
</evidence>
<gene>
    <name evidence="5" type="ORF">Thpro_022377</name>
</gene>
<dbReference type="Pfam" id="PF12833">
    <property type="entry name" value="HTH_18"/>
    <property type="match status" value="1"/>
</dbReference>
<dbReference type="GO" id="GO:0043565">
    <property type="term" value="F:sequence-specific DNA binding"/>
    <property type="evidence" value="ECO:0007669"/>
    <property type="project" value="InterPro"/>
</dbReference>
<dbReference type="Proteomes" id="UP000029273">
    <property type="component" value="Unassembled WGS sequence"/>
</dbReference>
<dbReference type="PANTHER" id="PTHR46796">
    <property type="entry name" value="HTH-TYPE TRANSCRIPTIONAL ACTIVATOR RHAS-RELATED"/>
    <property type="match status" value="1"/>
</dbReference>
<keyword evidence="2" id="KW-0238">DNA-binding</keyword>
<name>A0A1A6C0N5_9GAMM</name>
<evidence type="ECO:0000313" key="5">
    <source>
        <dbReference type="EMBL" id="OBS08127.1"/>
    </source>
</evidence>
<organism evidence="5 6">
    <name type="scientific">Acidihalobacter prosperus</name>
    <dbReference type="NCBI Taxonomy" id="160660"/>
    <lineage>
        <taxon>Bacteria</taxon>
        <taxon>Pseudomonadati</taxon>
        <taxon>Pseudomonadota</taxon>
        <taxon>Gammaproteobacteria</taxon>
        <taxon>Chromatiales</taxon>
        <taxon>Ectothiorhodospiraceae</taxon>
        <taxon>Acidihalobacter</taxon>
    </lineage>
</organism>
<evidence type="ECO:0000256" key="1">
    <source>
        <dbReference type="ARBA" id="ARBA00023015"/>
    </source>
</evidence>
<dbReference type="InterPro" id="IPR011051">
    <property type="entry name" value="RmlC_Cupin_sf"/>
</dbReference>
<sequence>MLWALQGTLELEIEGQGMCLREGEALLLRPGEHHDFHSRAGCRCLVLDSHDHHWAGRAQRPRNAATAHKLAQYLALAMIGDHAVSAQLGVMLLARDWGATGTRMRSRRDVDWAEMTDWVLRNLSRPLTTADLAAHVWLSESRFRSRCVEALGCSPMAWVRALRLEHARLLRAGGTPWQQVARRTGYASAAALMAALKRPGQS</sequence>
<proteinExistence type="predicted"/>
<evidence type="ECO:0000256" key="2">
    <source>
        <dbReference type="ARBA" id="ARBA00023125"/>
    </source>
</evidence>
<dbReference type="InterPro" id="IPR018060">
    <property type="entry name" value="HTH_AraC"/>
</dbReference>
<dbReference type="InterPro" id="IPR050204">
    <property type="entry name" value="AraC_XylS_family_regulators"/>
</dbReference>
<keyword evidence="1" id="KW-0805">Transcription regulation</keyword>
<dbReference type="PANTHER" id="PTHR46796:SF10">
    <property type="entry name" value="TRANSCRIPTIONAL ACTIVATOR FEAR"/>
    <property type="match status" value="1"/>
</dbReference>
<evidence type="ECO:0000313" key="6">
    <source>
        <dbReference type="Proteomes" id="UP000029273"/>
    </source>
</evidence>
<protein>
    <recommendedName>
        <fullName evidence="4">HTH araC/xylS-type domain-containing protein</fullName>
    </recommendedName>
</protein>
<dbReference type="GO" id="GO:0003700">
    <property type="term" value="F:DNA-binding transcription factor activity"/>
    <property type="evidence" value="ECO:0007669"/>
    <property type="project" value="InterPro"/>
</dbReference>
<keyword evidence="3" id="KW-0804">Transcription</keyword>
<evidence type="ECO:0000259" key="4">
    <source>
        <dbReference type="PROSITE" id="PS01124"/>
    </source>
</evidence>
<comment type="caution">
    <text evidence="5">The sequence shown here is derived from an EMBL/GenBank/DDBJ whole genome shotgun (WGS) entry which is preliminary data.</text>
</comment>
<dbReference type="SMART" id="SM00342">
    <property type="entry name" value="HTH_ARAC"/>
    <property type="match status" value="1"/>
</dbReference>
<dbReference type="AlphaFoldDB" id="A0A1A6C0N5"/>
<feature type="domain" description="HTH araC/xylS-type" evidence="4">
    <location>
        <begin position="113"/>
        <end position="198"/>
    </location>
</feature>
<dbReference type="SUPFAM" id="SSF51182">
    <property type="entry name" value="RmlC-like cupins"/>
    <property type="match status" value="1"/>
</dbReference>
<reference evidence="5 6" key="1">
    <citation type="journal article" date="2014" name="Genome Announc.">
        <title>Draft Genome Sequence of the Iron-Oxidizing, Acidophilic, and Halotolerant 'Thiobacillus prosperus' Type Strain DSM 5130.</title>
        <authorList>
            <person name="Ossandon F.J."/>
            <person name="Cardenas J.P."/>
            <person name="Corbett M."/>
            <person name="Quatrini R."/>
            <person name="Holmes D.S."/>
            <person name="Watkin E."/>
        </authorList>
    </citation>
    <scope>NUCLEOTIDE SEQUENCE [LARGE SCALE GENOMIC DNA]</scope>
    <source>
        <strain evidence="5 6">DSM 5130</strain>
    </source>
</reference>
<dbReference type="Gene3D" id="1.10.10.60">
    <property type="entry name" value="Homeodomain-like"/>
    <property type="match status" value="1"/>
</dbReference>
<dbReference type="EMBL" id="JQSG02000006">
    <property type="protein sequence ID" value="OBS08127.1"/>
    <property type="molecule type" value="Genomic_DNA"/>
</dbReference>
<keyword evidence="6" id="KW-1185">Reference proteome</keyword>
<accession>A0A1A6C0N5</accession>
<dbReference type="PROSITE" id="PS01124">
    <property type="entry name" value="HTH_ARAC_FAMILY_2"/>
    <property type="match status" value="1"/>
</dbReference>